<feature type="transmembrane region" description="Helical" evidence="1">
    <location>
        <begin position="235"/>
        <end position="256"/>
    </location>
</feature>
<keyword evidence="1" id="KW-0472">Membrane</keyword>
<name>A0ABP9AM57_9GAMM</name>
<protein>
    <submittedName>
        <fullName evidence="2">Uncharacterized protein</fullName>
    </submittedName>
</protein>
<sequence>MKSTEMNAHATFDANEMIDSYVADVAVRLPRAQRNDVAFELRALLHEELQAKAEDGGRVVDAAMALEFLRAFGQPAEVAARYRPALTIVDPADGRTFLVWSVVGLAVIWGLGLLELLQRGAQDGWGWGRMLTLLGQWLGGTVVSSLWWPGVLVTGFAMAAASRRRRSRTSNWTPRPEHRIAGGRIAMTMGVVGMLCGMALLIEPRWILDIVWGGNAAPAAYTALTYTDTFVHGPAFVLLALIAVNVPLYITVMAQGRWSPRLRRIETVLGLITCAAMVWAIVDGPIFLSTHSDGTAKTLMGLIVAYVLLHHAIVAYRRVRPTPKTQALR</sequence>
<accession>A0ABP9AM57</accession>
<reference evidence="3" key="1">
    <citation type="journal article" date="2019" name="Int. J. Syst. Evol. Microbiol.">
        <title>The Global Catalogue of Microorganisms (GCM) 10K type strain sequencing project: providing services to taxonomists for standard genome sequencing and annotation.</title>
        <authorList>
            <consortium name="The Broad Institute Genomics Platform"/>
            <consortium name="The Broad Institute Genome Sequencing Center for Infectious Disease"/>
            <person name="Wu L."/>
            <person name="Ma J."/>
        </authorList>
    </citation>
    <scope>NUCLEOTIDE SEQUENCE [LARGE SCALE GENOMIC DNA]</scope>
    <source>
        <strain evidence="3">JCM 18204</strain>
    </source>
</reference>
<dbReference type="EMBL" id="BAABJE010000001">
    <property type="protein sequence ID" value="GAA4783396.1"/>
    <property type="molecule type" value="Genomic_DNA"/>
</dbReference>
<feature type="transmembrane region" description="Helical" evidence="1">
    <location>
        <begin position="97"/>
        <end position="117"/>
    </location>
</feature>
<dbReference type="Proteomes" id="UP001499959">
    <property type="component" value="Unassembled WGS sequence"/>
</dbReference>
<proteinExistence type="predicted"/>
<feature type="transmembrane region" description="Helical" evidence="1">
    <location>
        <begin position="137"/>
        <end position="160"/>
    </location>
</feature>
<evidence type="ECO:0000313" key="3">
    <source>
        <dbReference type="Proteomes" id="UP001499959"/>
    </source>
</evidence>
<gene>
    <name evidence="2" type="ORF">GCM10023307_05080</name>
</gene>
<evidence type="ECO:0000313" key="2">
    <source>
        <dbReference type="EMBL" id="GAA4783396.1"/>
    </source>
</evidence>
<feature type="transmembrane region" description="Helical" evidence="1">
    <location>
        <begin position="181"/>
        <end position="202"/>
    </location>
</feature>
<keyword evidence="1" id="KW-0812">Transmembrane</keyword>
<evidence type="ECO:0000256" key="1">
    <source>
        <dbReference type="SAM" id="Phobius"/>
    </source>
</evidence>
<organism evidence="2 3">
    <name type="scientific">Lysobacter hankyongensis</name>
    <dbReference type="NCBI Taxonomy" id="1176535"/>
    <lineage>
        <taxon>Bacteria</taxon>
        <taxon>Pseudomonadati</taxon>
        <taxon>Pseudomonadota</taxon>
        <taxon>Gammaproteobacteria</taxon>
        <taxon>Lysobacterales</taxon>
        <taxon>Lysobacteraceae</taxon>
        <taxon>Lysobacter</taxon>
    </lineage>
</organism>
<keyword evidence="1" id="KW-1133">Transmembrane helix</keyword>
<feature type="transmembrane region" description="Helical" evidence="1">
    <location>
        <begin position="268"/>
        <end position="287"/>
    </location>
</feature>
<comment type="caution">
    <text evidence="2">The sequence shown here is derived from an EMBL/GenBank/DDBJ whole genome shotgun (WGS) entry which is preliminary data.</text>
</comment>
<feature type="transmembrane region" description="Helical" evidence="1">
    <location>
        <begin position="299"/>
        <end position="319"/>
    </location>
</feature>
<keyword evidence="3" id="KW-1185">Reference proteome</keyword>
<dbReference type="RefSeq" id="WP_345301693.1">
    <property type="nucleotide sequence ID" value="NZ_BAABJE010000001.1"/>
</dbReference>